<dbReference type="SUPFAM" id="SSF88645">
    <property type="entry name" value="ssDNA viruses"/>
    <property type="match status" value="1"/>
</dbReference>
<dbReference type="GO" id="GO:0005198">
    <property type="term" value="F:structural molecule activity"/>
    <property type="evidence" value="ECO:0007669"/>
    <property type="project" value="InterPro"/>
</dbReference>
<feature type="region of interest" description="Disordered" evidence="1">
    <location>
        <begin position="1"/>
        <end position="27"/>
    </location>
</feature>
<proteinExistence type="predicted"/>
<gene>
    <name evidence="2" type="primary">VP</name>
</gene>
<protein>
    <submittedName>
        <fullName evidence="2">VP</fullName>
    </submittedName>
</protein>
<accession>A0A7M4CBK6</accession>
<dbReference type="EMBL" id="MT733022">
    <property type="protein sequence ID" value="QOD39492.1"/>
    <property type="molecule type" value="Genomic_DNA"/>
</dbReference>
<evidence type="ECO:0000313" key="2">
    <source>
        <dbReference type="EMBL" id="QOD39492.1"/>
    </source>
</evidence>
<evidence type="ECO:0000256" key="1">
    <source>
        <dbReference type="SAM" id="MobiDB-lite"/>
    </source>
</evidence>
<dbReference type="InterPro" id="IPR003433">
    <property type="entry name" value="Capsid_VP4_densovirus"/>
</dbReference>
<sequence length="454" mass="49595">MAAGSSASTASSSSGHNSSSDGGFDSAQGPLSLIQRPSFGYSAGSLYFKKVHHMKSYAVPHFNLVDTNSLFTTSPLAEIPWQYTFFYMSEPEFDLIPRGSNVDKVKISIQIVSASTGHPVGGAVSSLATFQHPKIGMLGYDLRNKIRSTSTRRLTLDANLIPTASASITDHDNFIDLQYGNAVQSDNMTWNTSKVPGVNFGIPFNTFDYLCHYSLSAAGANAGGFNIVNAPGFENWMNHITQFNVNDKMWDKVFEREYSFSSAPIGVPFRMLELAVGDFRQCIGDHSEYALYNRSTTNNKANSTTQSTKTEIYGDASYANVNVVTYKGLIEQGAHNRTGSGTHKPARQPSVHIGMKAIPKLAAEMGTNRAEEFVFADLYYVVTAEMFVTTNGYPNHFTRPPRYNVSIENAVTGVPNTVDPNSFVSFGLYDEVIAGGASSRPRSLPYTRPVTTIK</sequence>
<reference evidence="2" key="1">
    <citation type="submission" date="2020-07" db="EMBL/GenBank/DDBJ databases">
        <title>Diversity of sea star-associated densoviruses and transcribed endogenized viral elements of densovirus origin.</title>
        <authorList>
            <person name="Jackson E.W."/>
            <person name="Hewson I."/>
        </authorList>
    </citation>
    <scope>NUCLEOTIDE SEQUENCE</scope>
</reference>
<organism evidence="2">
    <name type="scientific">uncultured densovirus</name>
    <dbReference type="NCBI Taxonomy" id="748192"/>
    <lineage>
        <taxon>Viruses</taxon>
        <taxon>Monodnaviria</taxon>
        <taxon>Shotokuvirae</taxon>
        <taxon>Cossaviricota</taxon>
        <taxon>Quintoviricetes</taxon>
        <taxon>Piccovirales</taxon>
        <taxon>Parvoviridae</taxon>
        <taxon>Densovirinae</taxon>
        <taxon>environmental samples</taxon>
    </lineage>
</organism>
<name>A0A7M4CBK6_9VIRU</name>
<dbReference type="InterPro" id="IPR016184">
    <property type="entry name" value="Capsid/spike_ssDNA_virus"/>
</dbReference>
<dbReference type="Pfam" id="PF02336">
    <property type="entry name" value="Denso_VP4"/>
    <property type="match status" value="1"/>
</dbReference>
<feature type="compositionally biased region" description="Low complexity" evidence="1">
    <location>
        <begin position="1"/>
        <end position="23"/>
    </location>
</feature>